<proteinExistence type="predicted"/>
<organism evidence="2 3">
    <name type="scientific">Acanthamoeba castellanii (strain ATCC 30010 / Neff)</name>
    <dbReference type="NCBI Taxonomy" id="1257118"/>
    <lineage>
        <taxon>Eukaryota</taxon>
        <taxon>Amoebozoa</taxon>
        <taxon>Discosea</taxon>
        <taxon>Longamoebia</taxon>
        <taxon>Centramoebida</taxon>
        <taxon>Acanthamoebidae</taxon>
        <taxon>Acanthamoeba</taxon>
    </lineage>
</organism>
<gene>
    <name evidence="2" type="ORF">ACA1_182240</name>
</gene>
<dbReference type="EMBL" id="KB007904">
    <property type="protein sequence ID" value="ELR21322.1"/>
    <property type="molecule type" value="Genomic_DNA"/>
</dbReference>
<protein>
    <submittedName>
        <fullName evidence="2">Uncharacterized protein</fullName>
    </submittedName>
</protein>
<dbReference type="AlphaFoldDB" id="L8H7V0"/>
<feature type="region of interest" description="Disordered" evidence="1">
    <location>
        <begin position="83"/>
        <end position="117"/>
    </location>
</feature>
<evidence type="ECO:0000313" key="2">
    <source>
        <dbReference type="EMBL" id="ELR21322.1"/>
    </source>
</evidence>
<dbReference type="GeneID" id="14922212"/>
<name>L8H7V0_ACACF</name>
<evidence type="ECO:0000256" key="1">
    <source>
        <dbReference type="SAM" id="MobiDB-lite"/>
    </source>
</evidence>
<sequence>MELKDLLKALNINSRRAYELLNVLSAVPNERPMLQRVKYPQHSELVFLDGEPLHLPNIALLPNSLERELHELHQLLGYVATVPQRERSGAPEMKKARNDPQPEHPTTLEELAKAKEE</sequence>
<reference evidence="2 3" key="1">
    <citation type="journal article" date="2013" name="Genome Biol.">
        <title>Genome of Acanthamoeba castellanii highlights extensive lateral gene transfer and early evolution of tyrosine kinase signaling.</title>
        <authorList>
            <person name="Clarke M."/>
            <person name="Lohan A.J."/>
            <person name="Liu B."/>
            <person name="Lagkouvardos I."/>
            <person name="Roy S."/>
            <person name="Zafar N."/>
            <person name="Bertelli C."/>
            <person name="Schilde C."/>
            <person name="Kianianmomeni A."/>
            <person name="Burglin T.R."/>
            <person name="Frech C."/>
            <person name="Turcotte B."/>
            <person name="Kopec K.O."/>
            <person name="Synnott J.M."/>
            <person name="Choo C."/>
            <person name="Paponov I."/>
            <person name="Finkler A."/>
            <person name="Soon Heng Tan C."/>
            <person name="Hutchins A.P."/>
            <person name="Weinmeier T."/>
            <person name="Rattei T."/>
            <person name="Chu J.S."/>
            <person name="Gimenez G."/>
            <person name="Irimia M."/>
            <person name="Rigden D.J."/>
            <person name="Fitzpatrick D.A."/>
            <person name="Lorenzo-Morales J."/>
            <person name="Bateman A."/>
            <person name="Chiu C.H."/>
            <person name="Tang P."/>
            <person name="Hegemann P."/>
            <person name="Fromm H."/>
            <person name="Raoult D."/>
            <person name="Greub G."/>
            <person name="Miranda-Saavedra D."/>
            <person name="Chen N."/>
            <person name="Nash P."/>
            <person name="Ginger M.L."/>
            <person name="Horn M."/>
            <person name="Schaap P."/>
            <person name="Caler L."/>
            <person name="Loftus B."/>
        </authorList>
    </citation>
    <scope>NUCLEOTIDE SEQUENCE [LARGE SCALE GENOMIC DNA]</scope>
    <source>
        <strain evidence="2 3">Neff</strain>
    </source>
</reference>
<feature type="compositionally biased region" description="Basic and acidic residues" evidence="1">
    <location>
        <begin position="84"/>
        <end position="117"/>
    </location>
</feature>
<dbReference type="RefSeq" id="XP_004345866.1">
    <property type="nucleotide sequence ID" value="XM_004345816.1"/>
</dbReference>
<dbReference type="Proteomes" id="UP000011083">
    <property type="component" value="Unassembled WGS sequence"/>
</dbReference>
<keyword evidence="3" id="KW-1185">Reference proteome</keyword>
<dbReference type="VEuPathDB" id="AmoebaDB:ACA1_182240"/>
<accession>L8H7V0</accession>
<dbReference type="KEGG" id="acan:ACA1_182240"/>
<evidence type="ECO:0000313" key="3">
    <source>
        <dbReference type="Proteomes" id="UP000011083"/>
    </source>
</evidence>